<keyword evidence="7 13" id="KW-0479">Metal-binding</keyword>
<feature type="domain" description="Plastocyanin-like" evidence="15">
    <location>
        <begin position="159"/>
        <end position="312"/>
    </location>
</feature>
<dbReference type="Gene3D" id="2.60.40.420">
    <property type="entry name" value="Cupredoxins - blue copper proteins"/>
    <property type="match status" value="3"/>
</dbReference>
<keyword evidence="19" id="KW-1185">Reference proteome</keyword>
<dbReference type="EC" id="1.10.3.2" evidence="4 13"/>
<gene>
    <name evidence="18" type="ORF">SLEP1_g23513</name>
</gene>
<keyword evidence="13" id="KW-0732">Signal</keyword>
<dbReference type="AlphaFoldDB" id="A0AAV5JIP6"/>
<proteinExistence type="inferred from homology"/>
<comment type="similarity">
    <text evidence="3 13">Belongs to the multicopper oxidase family.</text>
</comment>
<keyword evidence="6 13" id="KW-0964">Secreted</keyword>
<protein>
    <recommendedName>
        <fullName evidence="4 13">Laccase</fullName>
        <ecNumber evidence="4 13">1.10.3.2</ecNumber>
    </recommendedName>
    <alternativeName>
        <fullName evidence="13">Benzenediol:oxygen oxidoreductase</fullName>
    </alternativeName>
    <alternativeName>
        <fullName evidence="13">Diphenol oxidase</fullName>
    </alternativeName>
    <alternativeName>
        <fullName evidence="13">Urishiol oxidase</fullName>
    </alternativeName>
</protein>
<feature type="region of interest" description="Disordered" evidence="14">
    <location>
        <begin position="548"/>
        <end position="587"/>
    </location>
</feature>
<evidence type="ECO:0000256" key="11">
    <source>
        <dbReference type="ARBA" id="ARBA00023180"/>
    </source>
</evidence>
<evidence type="ECO:0000259" key="15">
    <source>
        <dbReference type="Pfam" id="PF00394"/>
    </source>
</evidence>
<keyword evidence="5 13" id="KW-0052">Apoplast</keyword>
<dbReference type="GO" id="GO:0052716">
    <property type="term" value="F:hydroquinone:oxygen oxidoreductase activity"/>
    <property type="evidence" value="ECO:0007669"/>
    <property type="project" value="UniProtKB-EC"/>
</dbReference>
<evidence type="ECO:0000256" key="5">
    <source>
        <dbReference type="ARBA" id="ARBA00022523"/>
    </source>
</evidence>
<keyword evidence="10 13" id="KW-0186">Copper</keyword>
<dbReference type="InterPro" id="IPR002355">
    <property type="entry name" value="Cu_oxidase_Cu_BS"/>
</dbReference>
<dbReference type="Pfam" id="PF07731">
    <property type="entry name" value="Cu-oxidase_2"/>
    <property type="match status" value="1"/>
</dbReference>
<evidence type="ECO:0000256" key="9">
    <source>
        <dbReference type="ARBA" id="ARBA00023002"/>
    </source>
</evidence>
<dbReference type="InterPro" id="IPR034285">
    <property type="entry name" value="CuRO_2_LCC"/>
</dbReference>
<dbReference type="Proteomes" id="UP001054252">
    <property type="component" value="Unassembled WGS sequence"/>
</dbReference>
<dbReference type="InterPro" id="IPR011707">
    <property type="entry name" value="Cu-oxidase-like_N"/>
</dbReference>
<comment type="subcellular location">
    <subcellularLocation>
        <location evidence="2 13">Secreted</location>
        <location evidence="2 13">Extracellular space</location>
        <location evidence="2 13">Apoplast</location>
    </subcellularLocation>
</comment>
<dbReference type="CDD" id="cd13875">
    <property type="entry name" value="CuRO_2_LCC_plant"/>
    <property type="match status" value="1"/>
</dbReference>
<dbReference type="InterPro" id="IPR001117">
    <property type="entry name" value="Cu-oxidase_2nd"/>
</dbReference>
<comment type="caution">
    <text evidence="18">The sequence shown here is derived from an EMBL/GenBank/DDBJ whole genome shotgun (WGS) entry which is preliminary data.</text>
</comment>
<keyword evidence="11" id="KW-0325">Glycoprotein</keyword>
<evidence type="ECO:0000259" key="16">
    <source>
        <dbReference type="Pfam" id="PF07731"/>
    </source>
</evidence>
<evidence type="ECO:0000256" key="13">
    <source>
        <dbReference type="RuleBase" id="RU361119"/>
    </source>
</evidence>
<accession>A0AAV5JIP6</accession>
<feature type="domain" description="Plastocyanin-like" evidence="17">
    <location>
        <begin position="33"/>
        <end position="145"/>
    </location>
</feature>
<dbReference type="InterPro" id="IPR011706">
    <property type="entry name" value="Cu-oxidase_C"/>
</dbReference>
<dbReference type="PANTHER" id="PTHR11709">
    <property type="entry name" value="MULTI-COPPER OXIDASE"/>
    <property type="match status" value="1"/>
</dbReference>
<evidence type="ECO:0000256" key="3">
    <source>
        <dbReference type="ARBA" id="ARBA00010609"/>
    </source>
</evidence>
<dbReference type="PANTHER" id="PTHR11709:SF261">
    <property type="entry name" value="LACCASE"/>
    <property type="match status" value="1"/>
</dbReference>
<dbReference type="SUPFAM" id="SSF49503">
    <property type="entry name" value="Cupredoxins"/>
    <property type="match status" value="3"/>
</dbReference>
<dbReference type="Pfam" id="PF00394">
    <property type="entry name" value="Cu-oxidase"/>
    <property type="match status" value="1"/>
</dbReference>
<dbReference type="Pfam" id="PF07732">
    <property type="entry name" value="Cu-oxidase_3"/>
    <property type="match status" value="1"/>
</dbReference>
<dbReference type="InterPro" id="IPR008972">
    <property type="entry name" value="Cupredoxin"/>
</dbReference>
<keyword evidence="12 13" id="KW-0439">Lignin degradation</keyword>
<evidence type="ECO:0000313" key="18">
    <source>
        <dbReference type="EMBL" id="GKV12358.1"/>
    </source>
</evidence>
<dbReference type="GO" id="GO:0046274">
    <property type="term" value="P:lignin catabolic process"/>
    <property type="evidence" value="ECO:0007669"/>
    <property type="project" value="UniProtKB-KW"/>
</dbReference>
<keyword evidence="9 13" id="KW-0560">Oxidoreductase</keyword>
<comment type="function">
    <text evidence="13">Lignin degradation and detoxification of lignin-derived products.</text>
</comment>
<evidence type="ECO:0000256" key="10">
    <source>
        <dbReference type="ARBA" id="ARBA00023008"/>
    </source>
</evidence>
<dbReference type="InterPro" id="IPR034288">
    <property type="entry name" value="CuRO_1_LCC"/>
</dbReference>
<evidence type="ECO:0000256" key="8">
    <source>
        <dbReference type="ARBA" id="ARBA00022737"/>
    </source>
</evidence>
<feature type="domain" description="Plastocyanin-like" evidence="16">
    <location>
        <begin position="411"/>
        <end position="546"/>
    </location>
</feature>
<dbReference type="NCBIfam" id="TIGR03389">
    <property type="entry name" value="laccase"/>
    <property type="match status" value="1"/>
</dbReference>
<evidence type="ECO:0000256" key="1">
    <source>
        <dbReference type="ARBA" id="ARBA00000349"/>
    </source>
</evidence>
<evidence type="ECO:0000259" key="17">
    <source>
        <dbReference type="Pfam" id="PF07732"/>
    </source>
</evidence>
<evidence type="ECO:0000256" key="4">
    <source>
        <dbReference type="ARBA" id="ARBA00012297"/>
    </source>
</evidence>
<keyword evidence="8 13" id="KW-0677">Repeat</keyword>
<dbReference type="GO" id="GO:0005507">
    <property type="term" value="F:copper ion binding"/>
    <property type="evidence" value="ECO:0007669"/>
    <property type="project" value="InterPro"/>
</dbReference>
<comment type="cofactor">
    <cofactor evidence="13">
        <name>Cu cation</name>
        <dbReference type="ChEBI" id="CHEBI:23378"/>
    </cofactor>
    <text evidence="13">Binds 4 Cu cations per monomer.</text>
</comment>
<name>A0AAV5JIP6_9ROSI</name>
<feature type="chain" id="PRO_5043098113" description="Laccase" evidence="13">
    <location>
        <begin position="24"/>
        <end position="587"/>
    </location>
</feature>
<evidence type="ECO:0000256" key="2">
    <source>
        <dbReference type="ARBA" id="ARBA00004271"/>
    </source>
</evidence>
<dbReference type="GO" id="GO:0048046">
    <property type="term" value="C:apoplast"/>
    <property type="evidence" value="ECO:0007669"/>
    <property type="project" value="UniProtKB-SubCell"/>
</dbReference>
<evidence type="ECO:0000256" key="14">
    <source>
        <dbReference type="SAM" id="MobiDB-lite"/>
    </source>
</evidence>
<evidence type="ECO:0000256" key="7">
    <source>
        <dbReference type="ARBA" id="ARBA00022723"/>
    </source>
</evidence>
<organism evidence="18 19">
    <name type="scientific">Rubroshorea leprosula</name>
    <dbReference type="NCBI Taxonomy" id="152421"/>
    <lineage>
        <taxon>Eukaryota</taxon>
        <taxon>Viridiplantae</taxon>
        <taxon>Streptophyta</taxon>
        <taxon>Embryophyta</taxon>
        <taxon>Tracheophyta</taxon>
        <taxon>Spermatophyta</taxon>
        <taxon>Magnoliopsida</taxon>
        <taxon>eudicotyledons</taxon>
        <taxon>Gunneridae</taxon>
        <taxon>Pentapetalae</taxon>
        <taxon>rosids</taxon>
        <taxon>malvids</taxon>
        <taxon>Malvales</taxon>
        <taxon>Dipterocarpaceae</taxon>
        <taxon>Rubroshorea</taxon>
    </lineage>
</organism>
<dbReference type="InterPro" id="IPR017761">
    <property type="entry name" value="Laccase"/>
</dbReference>
<sequence>MGVYSLYFAALLLISGMLLMIEADVHYYDFVLKETNFTKLCSTKSMLVVNESFPGPVIRAHKGDTLYVNVHNQGNYGLTIHWHGVKQPRNPWSDGTVFVTQCPIQPGTNFTYEVIFSDEEGTLWWHAHSNFTRQSVHGAIIIYPAKGTTYPFPEPDGEEVLVLGDWYTVDVNRVINEELSEGGFSTHEPDSFVINGEPGDFWDCSKETIHRFLVDYGKTYLLRFVNVPIDESTYFAIAGHNLTVVGIDGAYVKPILSSFIMMAPGQTMDVLLKANQSLGEYYMATRNYFSTTLRSVNFIQINATAILQYRGNYNTSLAPLYPRDTLPYTIDYKTGINFTSKFRSLASKEHPVDVPKNVTTRMFVTVSLNENSKDFFLYLAASLNNVTWVDPDVSALEAYYWNMTGYYTTDFPDEPPTYFNFLEKYLGLNVSQSLMATKVKVLEYNEEVEVVFQSTNVFNLSQNHPMHLHGNSFYVVAMGEGIFDKDKDPKGYNLVDPPYQNNAIVPKSGWFALRFRASNPGVWFMHCHIEHHYTFGMNTVFIVKNGNTPETSLRDPPTSFPSCRTSSTHGIQKSRSSTENSIKLSTI</sequence>
<evidence type="ECO:0000313" key="19">
    <source>
        <dbReference type="Proteomes" id="UP001054252"/>
    </source>
</evidence>
<dbReference type="PROSITE" id="PS00080">
    <property type="entry name" value="MULTICOPPER_OXIDASE2"/>
    <property type="match status" value="1"/>
</dbReference>
<dbReference type="CDD" id="cd13849">
    <property type="entry name" value="CuRO_1_LCC_plant"/>
    <property type="match status" value="1"/>
</dbReference>
<feature type="signal peptide" evidence="13">
    <location>
        <begin position="1"/>
        <end position="23"/>
    </location>
</feature>
<dbReference type="EMBL" id="BPVZ01000036">
    <property type="protein sequence ID" value="GKV12358.1"/>
    <property type="molecule type" value="Genomic_DNA"/>
</dbReference>
<dbReference type="InterPro" id="IPR045087">
    <property type="entry name" value="Cu-oxidase_fam"/>
</dbReference>
<reference evidence="18 19" key="1">
    <citation type="journal article" date="2021" name="Commun. Biol.">
        <title>The genome of Shorea leprosula (Dipterocarpaceae) highlights the ecological relevance of drought in aseasonal tropical rainforests.</title>
        <authorList>
            <person name="Ng K.K.S."/>
            <person name="Kobayashi M.J."/>
            <person name="Fawcett J.A."/>
            <person name="Hatakeyama M."/>
            <person name="Paape T."/>
            <person name="Ng C.H."/>
            <person name="Ang C.C."/>
            <person name="Tnah L.H."/>
            <person name="Lee C.T."/>
            <person name="Nishiyama T."/>
            <person name="Sese J."/>
            <person name="O'Brien M.J."/>
            <person name="Copetti D."/>
            <person name="Mohd Noor M.I."/>
            <person name="Ong R.C."/>
            <person name="Putra M."/>
            <person name="Sireger I.Z."/>
            <person name="Indrioko S."/>
            <person name="Kosugi Y."/>
            <person name="Izuno A."/>
            <person name="Isagi Y."/>
            <person name="Lee S.L."/>
            <person name="Shimizu K.K."/>
        </authorList>
    </citation>
    <scope>NUCLEOTIDE SEQUENCE [LARGE SCALE GENOMIC DNA]</scope>
    <source>
        <strain evidence="18">214</strain>
    </source>
</reference>
<comment type="catalytic activity">
    <reaction evidence="1 13">
        <text>4 hydroquinone + O2 = 4 benzosemiquinone + 2 H2O</text>
        <dbReference type="Rhea" id="RHEA:11276"/>
        <dbReference type="ChEBI" id="CHEBI:15377"/>
        <dbReference type="ChEBI" id="CHEBI:15379"/>
        <dbReference type="ChEBI" id="CHEBI:17594"/>
        <dbReference type="ChEBI" id="CHEBI:17977"/>
        <dbReference type="EC" id="1.10.3.2"/>
    </reaction>
</comment>
<evidence type="ECO:0000256" key="12">
    <source>
        <dbReference type="ARBA" id="ARBA00023185"/>
    </source>
</evidence>
<evidence type="ECO:0000256" key="6">
    <source>
        <dbReference type="ARBA" id="ARBA00022525"/>
    </source>
</evidence>
<feature type="compositionally biased region" description="Polar residues" evidence="14">
    <location>
        <begin position="560"/>
        <end position="587"/>
    </location>
</feature>